<proteinExistence type="predicted"/>
<feature type="compositionally biased region" description="Basic residues" evidence="1">
    <location>
        <begin position="1"/>
        <end position="10"/>
    </location>
</feature>
<evidence type="ECO:0000313" key="3">
    <source>
        <dbReference type="Proteomes" id="UP000007266"/>
    </source>
</evidence>
<protein>
    <submittedName>
        <fullName evidence="2">Uncharacterized protein</fullName>
    </submittedName>
</protein>
<dbReference type="AlphaFoldDB" id="D6WCG9"/>
<organism evidence="2 3">
    <name type="scientific">Tribolium castaneum</name>
    <name type="common">Red flour beetle</name>
    <dbReference type="NCBI Taxonomy" id="7070"/>
    <lineage>
        <taxon>Eukaryota</taxon>
        <taxon>Metazoa</taxon>
        <taxon>Ecdysozoa</taxon>
        <taxon>Arthropoda</taxon>
        <taxon>Hexapoda</taxon>
        <taxon>Insecta</taxon>
        <taxon>Pterygota</taxon>
        <taxon>Neoptera</taxon>
        <taxon>Endopterygota</taxon>
        <taxon>Coleoptera</taxon>
        <taxon>Polyphaga</taxon>
        <taxon>Cucujiformia</taxon>
        <taxon>Tenebrionidae</taxon>
        <taxon>Tenebrionidae incertae sedis</taxon>
        <taxon>Tribolium</taxon>
    </lineage>
</organism>
<evidence type="ECO:0000256" key="1">
    <source>
        <dbReference type="SAM" id="MobiDB-lite"/>
    </source>
</evidence>
<gene>
    <name evidence="2" type="primary">GLEAN_04487</name>
    <name evidence="2" type="ORF">TcasGA2_TC004487</name>
</gene>
<reference evidence="2 3" key="1">
    <citation type="journal article" date="2008" name="Nature">
        <title>The genome of the model beetle and pest Tribolium castaneum.</title>
        <authorList>
            <consortium name="Tribolium Genome Sequencing Consortium"/>
            <person name="Richards S."/>
            <person name="Gibbs R.A."/>
            <person name="Weinstock G.M."/>
            <person name="Brown S.J."/>
            <person name="Denell R."/>
            <person name="Beeman R.W."/>
            <person name="Gibbs R."/>
            <person name="Beeman R.W."/>
            <person name="Brown S.J."/>
            <person name="Bucher G."/>
            <person name="Friedrich M."/>
            <person name="Grimmelikhuijzen C.J."/>
            <person name="Klingler M."/>
            <person name="Lorenzen M."/>
            <person name="Richards S."/>
            <person name="Roth S."/>
            <person name="Schroder R."/>
            <person name="Tautz D."/>
            <person name="Zdobnov E.M."/>
            <person name="Muzny D."/>
            <person name="Gibbs R.A."/>
            <person name="Weinstock G.M."/>
            <person name="Attaway T."/>
            <person name="Bell S."/>
            <person name="Buhay C.J."/>
            <person name="Chandrabose M.N."/>
            <person name="Chavez D."/>
            <person name="Clerk-Blankenburg K.P."/>
            <person name="Cree A."/>
            <person name="Dao M."/>
            <person name="Davis C."/>
            <person name="Chacko J."/>
            <person name="Dinh H."/>
            <person name="Dugan-Rocha S."/>
            <person name="Fowler G."/>
            <person name="Garner T.T."/>
            <person name="Garnes J."/>
            <person name="Gnirke A."/>
            <person name="Hawes A."/>
            <person name="Hernandez J."/>
            <person name="Hines S."/>
            <person name="Holder M."/>
            <person name="Hume J."/>
            <person name="Jhangiani S.N."/>
            <person name="Joshi V."/>
            <person name="Khan Z.M."/>
            <person name="Jackson L."/>
            <person name="Kovar C."/>
            <person name="Kowis A."/>
            <person name="Lee S."/>
            <person name="Lewis L.R."/>
            <person name="Margolis J."/>
            <person name="Morgan M."/>
            <person name="Nazareth L.V."/>
            <person name="Nguyen N."/>
            <person name="Okwuonu G."/>
            <person name="Parker D."/>
            <person name="Richards S."/>
            <person name="Ruiz S.J."/>
            <person name="Santibanez J."/>
            <person name="Savard J."/>
            <person name="Scherer S.E."/>
            <person name="Schneider B."/>
            <person name="Sodergren E."/>
            <person name="Tautz D."/>
            <person name="Vattahil S."/>
            <person name="Villasana D."/>
            <person name="White C.S."/>
            <person name="Wright R."/>
            <person name="Park Y."/>
            <person name="Beeman R.W."/>
            <person name="Lord J."/>
            <person name="Oppert B."/>
            <person name="Lorenzen M."/>
            <person name="Brown S."/>
            <person name="Wang L."/>
            <person name="Savard J."/>
            <person name="Tautz D."/>
            <person name="Richards S."/>
            <person name="Weinstock G."/>
            <person name="Gibbs R.A."/>
            <person name="Liu Y."/>
            <person name="Worley K."/>
            <person name="Weinstock G."/>
            <person name="Elsik C.G."/>
            <person name="Reese J.T."/>
            <person name="Elhaik E."/>
            <person name="Landan G."/>
            <person name="Graur D."/>
            <person name="Arensburger P."/>
            <person name="Atkinson P."/>
            <person name="Beeman R.W."/>
            <person name="Beidler J."/>
            <person name="Brown S.J."/>
            <person name="Demuth J.P."/>
            <person name="Drury D.W."/>
            <person name="Du Y.Z."/>
            <person name="Fujiwara H."/>
            <person name="Lorenzen M."/>
            <person name="Maselli V."/>
            <person name="Osanai M."/>
            <person name="Park Y."/>
            <person name="Robertson H.M."/>
            <person name="Tu Z."/>
            <person name="Wang J.J."/>
            <person name="Wang S."/>
            <person name="Richards S."/>
            <person name="Song H."/>
            <person name="Zhang L."/>
            <person name="Sodergren E."/>
            <person name="Werner D."/>
            <person name="Stanke M."/>
            <person name="Morgenstern B."/>
            <person name="Solovyev V."/>
            <person name="Kosarev P."/>
            <person name="Brown G."/>
            <person name="Chen H.C."/>
            <person name="Ermolaeva O."/>
            <person name="Hlavina W."/>
            <person name="Kapustin Y."/>
            <person name="Kiryutin B."/>
            <person name="Kitts P."/>
            <person name="Maglott D."/>
            <person name="Pruitt K."/>
            <person name="Sapojnikov V."/>
            <person name="Souvorov A."/>
            <person name="Mackey A.J."/>
            <person name="Waterhouse R.M."/>
            <person name="Wyder S."/>
            <person name="Zdobnov E.M."/>
            <person name="Zdobnov E.M."/>
            <person name="Wyder S."/>
            <person name="Kriventseva E.V."/>
            <person name="Kadowaki T."/>
            <person name="Bork P."/>
            <person name="Aranda M."/>
            <person name="Bao R."/>
            <person name="Beermann A."/>
            <person name="Berns N."/>
            <person name="Bolognesi R."/>
            <person name="Bonneton F."/>
            <person name="Bopp D."/>
            <person name="Brown S.J."/>
            <person name="Bucher G."/>
            <person name="Butts T."/>
            <person name="Chaumot A."/>
            <person name="Denell R.E."/>
            <person name="Ferrier D.E."/>
            <person name="Friedrich M."/>
            <person name="Gordon C.M."/>
            <person name="Jindra M."/>
            <person name="Klingler M."/>
            <person name="Lan Q."/>
            <person name="Lattorff H.M."/>
            <person name="Laudet V."/>
            <person name="von Levetsow C."/>
            <person name="Liu Z."/>
            <person name="Lutz R."/>
            <person name="Lynch J.A."/>
            <person name="da Fonseca R.N."/>
            <person name="Posnien N."/>
            <person name="Reuter R."/>
            <person name="Roth S."/>
            <person name="Savard J."/>
            <person name="Schinko J.B."/>
            <person name="Schmitt C."/>
            <person name="Schoppmeier M."/>
            <person name="Schroder R."/>
            <person name="Shippy T.D."/>
            <person name="Simonnet F."/>
            <person name="Marques-Souza H."/>
            <person name="Tautz D."/>
            <person name="Tomoyasu Y."/>
            <person name="Trauner J."/>
            <person name="Van der Zee M."/>
            <person name="Vervoort M."/>
            <person name="Wittkopp N."/>
            <person name="Wimmer E.A."/>
            <person name="Yang X."/>
            <person name="Jones A.K."/>
            <person name="Sattelle D.B."/>
            <person name="Ebert P.R."/>
            <person name="Nelson D."/>
            <person name="Scott J.G."/>
            <person name="Beeman R.W."/>
            <person name="Muthukrishnan S."/>
            <person name="Kramer K.J."/>
            <person name="Arakane Y."/>
            <person name="Beeman R.W."/>
            <person name="Zhu Q."/>
            <person name="Hogenkamp D."/>
            <person name="Dixit R."/>
            <person name="Oppert B."/>
            <person name="Jiang H."/>
            <person name="Zou Z."/>
            <person name="Marshall J."/>
            <person name="Elpidina E."/>
            <person name="Vinokurov K."/>
            <person name="Oppert C."/>
            <person name="Zou Z."/>
            <person name="Evans J."/>
            <person name="Lu Z."/>
            <person name="Zhao P."/>
            <person name="Sumathipala N."/>
            <person name="Altincicek B."/>
            <person name="Vilcinskas A."/>
            <person name="Williams M."/>
            <person name="Hultmark D."/>
            <person name="Hetru C."/>
            <person name="Jiang H."/>
            <person name="Grimmelikhuijzen C.J."/>
            <person name="Hauser F."/>
            <person name="Cazzamali G."/>
            <person name="Williamson M."/>
            <person name="Park Y."/>
            <person name="Li B."/>
            <person name="Tanaka Y."/>
            <person name="Predel R."/>
            <person name="Neupert S."/>
            <person name="Schachtner J."/>
            <person name="Verleyen P."/>
            <person name="Raible F."/>
            <person name="Bork P."/>
            <person name="Friedrich M."/>
            <person name="Walden K.K."/>
            <person name="Robertson H.M."/>
            <person name="Angeli S."/>
            <person name="Foret S."/>
            <person name="Bucher G."/>
            <person name="Schuetz S."/>
            <person name="Maleszka R."/>
            <person name="Wimmer E.A."/>
            <person name="Beeman R.W."/>
            <person name="Lorenzen M."/>
            <person name="Tomoyasu Y."/>
            <person name="Miller S.C."/>
            <person name="Grossmann D."/>
            <person name="Bucher G."/>
        </authorList>
    </citation>
    <scope>NUCLEOTIDE SEQUENCE [LARGE SCALE GENOMIC DNA]</scope>
    <source>
        <strain evidence="2 3">Georgia GA2</strain>
    </source>
</reference>
<name>D6WCG9_TRICA</name>
<feature type="region of interest" description="Disordered" evidence="1">
    <location>
        <begin position="1"/>
        <end position="20"/>
    </location>
</feature>
<dbReference type="Proteomes" id="UP000007266">
    <property type="component" value="Linkage group 2"/>
</dbReference>
<sequence>MHFMARRTRRYSMSDPDSGESRNRLVLYNDRLDRKIGDSLLTSSGHGHRCVYVCESETSKSTRFRYNDALFVKITTSCSTSLVAASNLNYSLNLMLRREIRCTYIAHYYHSGFLSTEKKAKPAKAFLYLRKFAKSTSLSATLKIIQSVLVRLTNVSSKTVVTTYPYGLNETFHTRKLPV</sequence>
<keyword evidence="3" id="KW-1185">Reference proteome</keyword>
<accession>D6WCG9</accession>
<evidence type="ECO:0000313" key="2">
    <source>
        <dbReference type="EMBL" id="EEZ98874.1"/>
    </source>
</evidence>
<reference evidence="2 3" key="2">
    <citation type="journal article" date="2010" name="Nucleic Acids Res.">
        <title>BeetleBase in 2010: revisions to provide comprehensive genomic information for Tribolium castaneum.</title>
        <authorList>
            <person name="Kim H.S."/>
            <person name="Murphy T."/>
            <person name="Xia J."/>
            <person name="Caragea D."/>
            <person name="Park Y."/>
            <person name="Beeman R.W."/>
            <person name="Lorenzen M.D."/>
            <person name="Butcher S."/>
            <person name="Manak J.R."/>
            <person name="Brown S.J."/>
        </authorList>
    </citation>
    <scope>GENOME REANNOTATION</scope>
    <source>
        <strain evidence="2 3">Georgia GA2</strain>
    </source>
</reference>
<dbReference type="EMBL" id="KQ971311">
    <property type="protein sequence ID" value="EEZ98874.1"/>
    <property type="molecule type" value="Genomic_DNA"/>
</dbReference>
<dbReference type="HOGENOM" id="CLU_1505384_0_0_1"/>